<sequence>MAITSPMDVLRDLAEQTLSDTTVQLGKVQQVYTQATIQHEQLESFELEYQQQLRANISGKGILIADLLNRQSFIDSLGQVVKQHAGHVEKCQNSVEETLLDWKRDKKRLNAFETLKSRGDAARLLKENRLEQKMMDEFAQRASMGKKIL</sequence>
<dbReference type="PRINTS" id="PR01004">
    <property type="entry name" value="FLGFLIJ"/>
</dbReference>
<keyword evidence="6 11" id="KW-0145">Chemotaxis</keyword>
<evidence type="ECO:0000256" key="11">
    <source>
        <dbReference type="PIRNR" id="PIRNR019404"/>
    </source>
</evidence>
<gene>
    <name evidence="12" type="primary">fliJ</name>
    <name evidence="12" type="ORF">CS533_02795</name>
</gene>
<keyword evidence="12" id="KW-0282">Flagellum</keyword>
<evidence type="ECO:0000256" key="10">
    <source>
        <dbReference type="ARBA" id="ARBA00023225"/>
    </source>
</evidence>
<proteinExistence type="inferred from homology"/>
<dbReference type="InterPro" id="IPR052570">
    <property type="entry name" value="FliJ"/>
</dbReference>
<protein>
    <recommendedName>
        <fullName evidence="3 11">Flagellar FliJ protein</fullName>
    </recommendedName>
</protein>
<dbReference type="Gene3D" id="1.10.287.1700">
    <property type="match status" value="1"/>
</dbReference>
<comment type="subcellular location">
    <subcellularLocation>
        <location evidence="1">Cell membrane</location>
        <topology evidence="1">Peripheral membrane protein</topology>
        <orientation evidence="1">Cytoplasmic side</orientation>
    </subcellularLocation>
</comment>
<dbReference type="InterPro" id="IPR053716">
    <property type="entry name" value="Flag_assembly_chemotaxis_eff"/>
</dbReference>
<dbReference type="NCBIfam" id="TIGR02473">
    <property type="entry name" value="flagell_FliJ"/>
    <property type="match status" value="1"/>
</dbReference>
<evidence type="ECO:0000256" key="4">
    <source>
        <dbReference type="ARBA" id="ARBA00022448"/>
    </source>
</evidence>
<dbReference type="GO" id="GO:0006935">
    <property type="term" value="P:chemotaxis"/>
    <property type="evidence" value="ECO:0007669"/>
    <property type="project" value="UniProtKB-UniRule"/>
</dbReference>
<dbReference type="GO" id="GO:0044781">
    <property type="term" value="P:bacterial-type flagellum organization"/>
    <property type="evidence" value="ECO:0007669"/>
    <property type="project" value="UniProtKB-KW"/>
</dbReference>
<dbReference type="PANTHER" id="PTHR38786:SF1">
    <property type="entry name" value="FLAGELLAR FLIJ PROTEIN"/>
    <property type="match status" value="1"/>
</dbReference>
<keyword evidence="9 11" id="KW-0472">Membrane</keyword>
<dbReference type="GO" id="GO:0003774">
    <property type="term" value="F:cytoskeletal motor activity"/>
    <property type="evidence" value="ECO:0007669"/>
    <property type="project" value="UniProtKB-UniRule"/>
</dbReference>
<keyword evidence="8 11" id="KW-0653">Protein transport</keyword>
<keyword evidence="12" id="KW-0969">Cilium</keyword>
<name>A0A2G4U6J0_YERBE</name>
<evidence type="ECO:0000256" key="3">
    <source>
        <dbReference type="ARBA" id="ARBA00020392"/>
    </source>
</evidence>
<evidence type="ECO:0000256" key="9">
    <source>
        <dbReference type="ARBA" id="ARBA00023136"/>
    </source>
</evidence>
<keyword evidence="5 11" id="KW-1003">Cell membrane</keyword>
<evidence type="ECO:0000256" key="2">
    <source>
        <dbReference type="ARBA" id="ARBA00010004"/>
    </source>
</evidence>
<keyword evidence="4 11" id="KW-0813">Transport</keyword>
<dbReference type="EMBL" id="PEHN01000002">
    <property type="protein sequence ID" value="PHZ28935.1"/>
    <property type="molecule type" value="Genomic_DNA"/>
</dbReference>
<evidence type="ECO:0000256" key="8">
    <source>
        <dbReference type="ARBA" id="ARBA00022927"/>
    </source>
</evidence>
<dbReference type="GO" id="GO:0005886">
    <property type="term" value="C:plasma membrane"/>
    <property type="evidence" value="ECO:0007669"/>
    <property type="project" value="UniProtKB-SubCell"/>
</dbReference>
<accession>A0A2G4U6J0</accession>
<dbReference type="InterPro" id="IPR018006">
    <property type="entry name" value="Flag_FliJ_proteobac"/>
</dbReference>
<dbReference type="Proteomes" id="UP000229378">
    <property type="component" value="Unassembled WGS sequence"/>
</dbReference>
<evidence type="ECO:0000256" key="5">
    <source>
        <dbReference type="ARBA" id="ARBA00022475"/>
    </source>
</evidence>
<evidence type="ECO:0000256" key="1">
    <source>
        <dbReference type="ARBA" id="ARBA00004413"/>
    </source>
</evidence>
<dbReference type="RefSeq" id="WP_032896490.1">
    <property type="nucleotide sequence ID" value="NZ_CABHPT010000036.1"/>
</dbReference>
<evidence type="ECO:0000313" key="12">
    <source>
        <dbReference type="EMBL" id="PHZ28935.1"/>
    </source>
</evidence>
<comment type="caution">
    <text evidence="12">The sequence shown here is derived from an EMBL/GenBank/DDBJ whole genome shotgun (WGS) entry which is preliminary data.</text>
</comment>
<comment type="similarity">
    <text evidence="2 11">Belongs to the FliJ family.</text>
</comment>
<evidence type="ECO:0000256" key="7">
    <source>
        <dbReference type="ARBA" id="ARBA00022795"/>
    </source>
</evidence>
<dbReference type="Pfam" id="PF02050">
    <property type="entry name" value="FliJ"/>
    <property type="match status" value="1"/>
</dbReference>
<evidence type="ECO:0000256" key="6">
    <source>
        <dbReference type="ARBA" id="ARBA00022500"/>
    </source>
</evidence>
<dbReference type="GO" id="GO:0009288">
    <property type="term" value="C:bacterial-type flagellum"/>
    <property type="evidence" value="ECO:0007669"/>
    <property type="project" value="UniProtKB-UniRule"/>
</dbReference>
<keyword evidence="7 11" id="KW-1005">Bacterial flagellum biogenesis</keyword>
<dbReference type="PIRSF" id="PIRSF019404">
    <property type="entry name" value="FliJ"/>
    <property type="match status" value="1"/>
</dbReference>
<dbReference type="PANTHER" id="PTHR38786">
    <property type="entry name" value="FLAGELLAR FLIJ PROTEIN"/>
    <property type="match status" value="1"/>
</dbReference>
<organism evidence="12 13">
    <name type="scientific">Yersinia bercovieri</name>
    <dbReference type="NCBI Taxonomy" id="634"/>
    <lineage>
        <taxon>Bacteria</taxon>
        <taxon>Pseudomonadati</taxon>
        <taxon>Pseudomonadota</taxon>
        <taxon>Gammaproteobacteria</taxon>
        <taxon>Enterobacterales</taxon>
        <taxon>Yersiniaceae</taxon>
        <taxon>Yersinia</taxon>
    </lineage>
</organism>
<reference evidence="12 13" key="1">
    <citation type="submission" date="2017-10" db="EMBL/GenBank/DDBJ databases">
        <authorList>
            <person name="Banno H."/>
            <person name="Chua N.-H."/>
        </authorList>
    </citation>
    <scope>NUCLEOTIDE SEQUENCE [LARGE SCALE GENOMIC DNA]</scope>
    <source>
        <strain evidence="12 13">SCPM-O-B-7607</strain>
    </source>
</reference>
<dbReference type="InterPro" id="IPR012823">
    <property type="entry name" value="Flagell_FliJ"/>
</dbReference>
<dbReference type="GO" id="GO:0015031">
    <property type="term" value="P:protein transport"/>
    <property type="evidence" value="ECO:0007669"/>
    <property type="project" value="UniProtKB-UniRule"/>
</dbReference>
<keyword evidence="10 11" id="KW-1006">Bacterial flagellum protein export</keyword>
<evidence type="ECO:0000313" key="13">
    <source>
        <dbReference type="Proteomes" id="UP000229378"/>
    </source>
</evidence>
<comment type="function">
    <text evidence="11">Flagellar protein that affects chemotactic events.</text>
</comment>
<dbReference type="AlphaFoldDB" id="A0A2G4U6J0"/>
<dbReference type="GeneID" id="89598329"/>
<keyword evidence="12" id="KW-0966">Cell projection</keyword>
<dbReference type="GO" id="GO:0071973">
    <property type="term" value="P:bacterial-type flagellum-dependent cell motility"/>
    <property type="evidence" value="ECO:0007669"/>
    <property type="project" value="InterPro"/>
</dbReference>